<keyword evidence="1" id="KW-0285">Flavoprotein</keyword>
<evidence type="ECO:0000256" key="1">
    <source>
        <dbReference type="ARBA" id="ARBA00022630"/>
    </source>
</evidence>
<dbReference type="SUPFAM" id="SSF55785">
    <property type="entry name" value="PYP-like sensor domain (PAS domain)"/>
    <property type="match status" value="1"/>
</dbReference>
<evidence type="ECO:0000259" key="4">
    <source>
        <dbReference type="Pfam" id="PF13426"/>
    </source>
</evidence>
<dbReference type="NCBIfam" id="TIGR00229">
    <property type="entry name" value="sensory_box"/>
    <property type="match status" value="1"/>
</dbReference>
<dbReference type="Proteomes" id="UP000700732">
    <property type="component" value="Unassembled WGS sequence"/>
</dbReference>
<keyword evidence="6" id="KW-1185">Reference proteome</keyword>
<dbReference type="EMBL" id="VFIA01000043">
    <property type="protein sequence ID" value="MBC3794362.1"/>
    <property type="molecule type" value="Genomic_DNA"/>
</dbReference>
<reference evidence="5 6" key="1">
    <citation type="submission" date="2019-06" db="EMBL/GenBank/DDBJ databases">
        <title>Spirosoma utsteinense sp. nov. isolated from Antarctic ice-free soils.</title>
        <authorList>
            <person name="Tahon G."/>
        </authorList>
    </citation>
    <scope>NUCLEOTIDE SEQUENCE [LARGE SCALE GENOMIC DNA]</scope>
    <source>
        <strain evidence="5 6">LMG 31447</strain>
    </source>
</reference>
<name>A0ABR6WCS1_9BACT</name>
<dbReference type="InterPro" id="IPR000014">
    <property type="entry name" value="PAS"/>
</dbReference>
<dbReference type="CDD" id="cd00130">
    <property type="entry name" value="PAS"/>
    <property type="match status" value="1"/>
</dbReference>
<sequence>MLSSESYIELVNRGYSRAQQHGNRPYPVASYEIFMLDQAQHRAKRKEAAVFQALSDIFDWKLPRQQRNGYLKKLGTGSTLVLTDQTKTILWTSNSFLAMTGFTRAESIGRTPGILQGPGTDRATLLTVRDSIRHGSPIKADLLNYRKNGESYLCRVSIDPLFSHQGELTHFLAVENEVR</sequence>
<evidence type="ECO:0000313" key="6">
    <source>
        <dbReference type="Proteomes" id="UP000700732"/>
    </source>
</evidence>
<dbReference type="RefSeq" id="WP_186740813.1">
    <property type="nucleotide sequence ID" value="NZ_VFIA01000043.1"/>
</dbReference>
<keyword evidence="3" id="KW-0157">Chromophore</keyword>
<feature type="domain" description="PAS" evidence="4">
    <location>
        <begin position="81"/>
        <end position="175"/>
    </location>
</feature>
<evidence type="ECO:0000256" key="3">
    <source>
        <dbReference type="ARBA" id="ARBA00022991"/>
    </source>
</evidence>
<accession>A0ABR6WCS1</accession>
<proteinExistence type="predicted"/>
<dbReference type="Gene3D" id="3.30.450.20">
    <property type="entry name" value="PAS domain"/>
    <property type="match status" value="1"/>
</dbReference>
<protein>
    <submittedName>
        <fullName evidence="5">PAS domain S-box-containing protein</fullName>
    </submittedName>
</protein>
<dbReference type="PANTHER" id="PTHR47429:SF2">
    <property type="entry name" value="PROTEIN TWIN LOV 1"/>
    <property type="match status" value="1"/>
</dbReference>
<comment type="caution">
    <text evidence="5">The sequence shown here is derived from an EMBL/GenBank/DDBJ whole genome shotgun (WGS) entry which is preliminary data.</text>
</comment>
<organism evidence="5 6">
    <name type="scientific">Spirosoma utsteinense</name>
    <dbReference type="NCBI Taxonomy" id="2585773"/>
    <lineage>
        <taxon>Bacteria</taxon>
        <taxon>Pseudomonadati</taxon>
        <taxon>Bacteroidota</taxon>
        <taxon>Cytophagia</taxon>
        <taxon>Cytophagales</taxon>
        <taxon>Cytophagaceae</taxon>
        <taxon>Spirosoma</taxon>
    </lineage>
</organism>
<keyword evidence="2" id="KW-0288">FMN</keyword>
<gene>
    <name evidence="5" type="ORF">FH603_4889</name>
</gene>
<dbReference type="PANTHER" id="PTHR47429">
    <property type="entry name" value="PROTEIN TWIN LOV 1"/>
    <property type="match status" value="1"/>
</dbReference>
<evidence type="ECO:0000313" key="5">
    <source>
        <dbReference type="EMBL" id="MBC3794362.1"/>
    </source>
</evidence>
<dbReference type="InterPro" id="IPR035965">
    <property type="entry name" value="PAS-like_dom_sf"/>
</dbReference>
<dbReference type="Pfam" id="PF13426">
    <property type="entry name" value="PAS_9"/>
    <property type="match status" value="1"/>
</dbReference>
<evidence type="ECO:0000256" key="2">
    <source>
        <dbReference type="ARBA" id="ARBA00022643"/>
    </source>
</evidence>